<dbReference type="Pfam" id="PF00393">
    <property type="entry name" value="6PGD"/>
    <property type="match status" value="1"/>
</dbReference>
<evidence type="ECO:0000313" key="9">
    <source>
        <dbReference type="Proteomes" id="UP001152049"/>
    </source>
</evidence>
<dbReference type="EC" id="1.1.1.44" evidence="3"/>
<evidence type="ECO:0000313" key="8">
    <source>
        <dbReference type="EMBL" id="KAJ4255992.1"/>
    </source>
</evidence>
<dbReference type="InterPro" id="IPR006114">
    <property type="entry name" value="6PGDH_C"/>
</dbReference>
<dbReference type="OrthoDB" id="434986at2759"/>
<sequence>MSLLFAEKGCEGYCYDISRENMDSAEKTIKDVEKQDRVVRKNGYKGLCSNAQSKDHPGVIIFSHPHGVPGDKCVGVRPYITNGDVILDCQNKYHVNTERRHKKAHRRQHLLCGMRCFRRLSKRTSWSIHVSWRRPRSIENLDAVSEDRPGGPVHYMKIVHNGIKQGMMSVISQVWYILTKGLELSDEEAASVFEKWNHSHELFSTFLIYITVDINRTKDLEGHYVLGRIQDKVVQDFDNTEGTGTWSCEEAVRLHVPAATILSAHLFRCSSAELNKRVAGEKASGHRIQPTAMKVESKDDFMEDLRKSTSFCFLLCFTQGLQIIREMDQQRDWKINYPELLQVWGAGSIIQAGGIMKLLRQVYSQPDSQKNNLLSNIELAKELASIFPFLKRSVIAALQPDMLIPAMSQSMEFYNYSTSVGLPTQLTEAELGYFGYHKFNLKEEHKGEPIKGMHHFEWKPAKGASDKSRL</sequence>
<dbReference type="SUPFAM" id="SSF48179">
    <property type="entry name" value="6-phosphogluconate dehydrogenase C-terminal domain-like"/>
    <property type="match status" value="1"/>
</dbReference>
<evidence type="ECO:0000256" key="6">
    <source>
        <dbReference type="ARBA" id="ARBA00023126"/>
    </source>
</evidence>
<comment type="similarity">
    <text evidence="2">Belongs to the 6-phosphogluconate dehydrogenase family.</text>
</comment>
<keyword evidence="6" id="KW-0570">Pentose shunt</keyword>
<dbReference type="EMBL" id="JAOQAZ010000019">
    <property type="protein sequence ID" value="KAJ4255992.1"/>
    <property type="molecule type" value="Genomic_DNA"/>
</dbReference>
<evidence type="ECO:0000256" key="1">
    <source>
        <dbReference type="ARBA" id="ARBA00004874"/>
    </source>
</evidence>
<dbReference type="GO" id="GO:0006098">
    <property type="term" value="P:pentose-phosphate shunt"/>
    <property type="evidence" value="ECO:0007669"/>
    <property type="project" value="UniProtKB-KW"/>
</dbReference>
<name>A0A9W8RXF2_9HYPO</name>
<dbReference type="Gene3D" id="1.10.1040.10">
    <property type="entry name" value="N-(1-d-carboxylethyl)-l-norvaline Dehydrogenase, domain 2"/>
    <property type="match status" value="1"/>
</dbReference>
<gene>
    <name evidence="8" type="ORF">NW762_009066</name>
</gene>
<dbReference type="Gene3D" id="3.40.50.720">
    <property type="entry name" value="NAD(P)-binding Rossmann-like Domain"/>
    <property type="match status" value="1"/>
</dbReference>
<accession>A0A9W8RXF2</accession>
<dbReference type="AlphaFoldDB" id="A0A9W8RXF2"/>
<dbReference type="InterPro" id="IPR008927">
    <property type="entry name" value="6-PGluconate_DH-like_C_sf"/>
</dbReference>
<organism evidence="8 9">
    <name type="scientific">Fusarium torreyae</name>
    <dbReference type="NCBI Taxonomy" id="1237075"/>
    <lineage>
        <taxon>Eukaryota</taxon>
        <taxon>Fungi</taxon>
        <taxon>Dikarya</taxon>
        <taxon>Ascomycota</taxon>
        <taxon>Pezizomycotina</taxon>
        <taxon>Sordariomycetes</taxon>
        <taxon>Hypocreomycetidae</taxon>
        <taxon>Hypocreales</taxon>
        <taxon>Nectriaceae</taxon>
        <taxon>Fusarium</taxon>
    </lineage>
</organism>
<evidence type="ECO:0000256" key="4">
    <source>
        <dbReference type="ARBA" id="ARBA00023002"/>
    </source>
</evidence>
<keyword evidence="5" id="KW-0311">Gluconate utilization</keyword>
<dbReference type="InterPro" id="IPR006183">
    <property type="entry name" value="Pgluconate_DH"/>
</dbReference>
<dbReference type="Proteomes" id="UP001152049">
    <property type="component" value="Unassembled WGS sequence"/>
</dbReference>
<keyword evidence="4" id="KW-0560">Oxidoreductase</keyword>
<evidence type="ECO:0000256" key="2">
    <source>
        <dbReference type="ARBA" id="ARBA00008419"/>
    </source>
</evidence>
<comment type="pathway">
    <text evidence="1">Carbohydrate degradation; pentose phosphate pathway; D-ribulose 5-phosphate from D-glucose 6-phosphate (oxidative stage): step 3/3.</text>
</comment>
<dbReference type="PANTHER" id="PTHR11811">
    <property type="entry name" value="6-PHOSPHOGLUCONATE DEHYDROGENASE"/>
    <property type="match status" value="1"/>
</dbReference>
<evidence type="ECO:0000256" key="3">
    <source>
        <dbReference type="ARBA" id="ARBA00013011"/>
    </source>
</evidence>
<keyword evidence="9" id="KW-1185">Reference proteome</keyword>
<reference evidence="8" key="1">
    <citation type="submission" date="2022-09" db="EMBL/GenBank/DDBJ databases">
        <title>Fusarium specimens isolated from Avocado Roots.</title>
        <authorList>
            <person name="Stajich J."/>
            <person name="Roper C."/>
            <person name="Heimlech-Rivalta G."/>
        </authorList>
    </citation>
    <scope>NUCLEOTIDE SEQUENCE</scope>
    <source>
        <strain evidence="8">CF00136</strain>
    </source>
</reference>
<evidence type="ECO:0000259" key="7">
    <source>
        <dbReference type="SMART" id="SM01350"/>
    </source>
</evidence>
<evidence type="ECO:0000256" key="5">
    <source>
        <dbReference type="ARBA" id="ARBA00023064"/>
    </source>
</evidence>
<proteinExistence type="inferred from homology"/>
<comment type="caution">
    <text evidence="8">The sequence shown here is derived from an EMBL/GenBank/DDBJ whole genome shotgun (WGS) entry which is preliminary data.</text>
</comment>
<dbReference type="InterPro" id="IPR013328">
    <property type="entry name" value="6PGD_dom2"/>
</dbReference>
<feature type="domain" description="6-phosphogluconate dehydrogenase C-terminal" evidence="7">
    <location>
        <begin position="154"/>
        <end position="459"/>
    </location>
</feature>
<dbReference type="GO" id="GO:0019521">
    <property type="term" value="P:D-gluconate metabolic process"/>
    <property type="evidence" value="ECO:0007669"/>
    <property type="project" value="UniProtKB-KW"/>
</dbReference>
<dbReference type="SMART" id="SM01350">
    <property type="entry name" value="6PGD"/>
    <property type="match status" value="1"/>
</dbReference>
<protein>
    <recommendedName>
        <fullName evidence="3">phosphogluconate dehydrogenase (NADP(+)-dependent, decarboxylating)</fullName>
        <ecNumber evidence="3">1.1.1.44</ecNumber>
    </recommendedName>
</protein>
<dbReference type="GO" id="GO:0004616">
    <property type="term" value="F:phosphogluconate dehydrogenase (decarboxylating) activity"/>
    <property type="evidence" value="ECO:0007669"/>
    <property type="project" value="UniProtKB-EC"/>
</dbReference>